<feature type="compositionally biased region" description="Acidic residues" evidence="13">
    <location>
        <begin position="400"/>
        <end position="415"/>
    </location>
</feature>
<organism evidence="14 15">
    <name type="scientific">Mortierella alpina</name>
    <name type="common">Oleaginous fungus</name>
    <name type="synonym">Mortierella renispora</name>
    <dbReference type="NCBI Taxonomy" id="64518"/>
    <lineage>
        <taxon>Eukaryota</taxon>
        <taxon>Fungi</taxon>
        <taxon>Fungi incertae sedis</taxon>
        <taxon>Mucoromycota</taxon>
        <taxon>Mortierellomycotina</taxon>
        <taxon>Mortierellomycetes</taxon>
        <taxon>Mortierellales</taxon>
        <taxon>Mortierellaceae</taxon>
        <taxon>Mortierella</taxon>
    </lineage>
</organism>
<keyword evidence="11" id="KW-1015">Disulfide bond</keyword>
<dbReference type="PRINTS" id="PR00626">
    <property type="entry name" value="CALRETICULIN"/>
</dbReference>
<keyword evidence="8" id="KW-0862">Zinc</keyword>
<evidence type="ECO:0000256" key="8">
    <source>
        <dbReference type="ARBA" id="ARBA00022833"/>
    </source>
</evidence>
<dbReference type="InterPro" id="IPR018124">
    <property type="entry name" value="Calret/calnex_CS"/>
</dbReference>
<evidence type="ECO:0000256" key="10">
    <source>
        <dbReference type="ARBA" id="ARBA00023186"/>
    </source>
</evidence>
<proteinExistence type="inferred from homology"/>
<feature type="compositionally biased region" description="Basic and acidic residues" evidence="13">
    <location>
        <begin position="212"/>
        <end position="236"/>
    </location>
</feature>
<comment type="caution">
    <text evidence="14">The sequence shown here is derived from an EMBL/GenBank/DDBJ whole genome shotgun (WGS) entry which is preliminary data.</text>
</comment>
<protein>
    <recommendedName>
        <fullName evidence="16">Calreticulin</fullName>
    </recommendedName>
</protein>
<dbReference type="GO" id="GO:0051082">
    <property type="term" value="F:unfolded protein binding"/>
    <property type="evidence" value="ECO:0007669"/>
    <property type="project" value="InterPro"/>
</dbReference>
<keyword evidence="6" id="KW-0677">Repeat</keyword>
<dbReference type="GO" id="GO:0036503">
    <property type="term" value="P:ERAD pathway"/>
    <property type="evidence" value="ECO:0007669"/>
    <property type="project" value="TreeGrafter"/>
</dbReference>
<feature type="region of interest" description="Disordered" evidence="13">
    <location>
        <begin position="475"/>
        <end position="533"/>
    </location>
</feature>
<comment type="similarity">
    <text evidence="2 12">Belongs to the calreticulin family.</text>
</comment>
<feature type="disulfide bond" evidence="11">
    <location>
        <begin position="106"/>
        <end position="138"/>
    </location>
</feature>
<dbReference type="Gene3D" id="2.60.120.200">
    <property type="match status" value="1"/>
</dbReference>
<dbReference type="FunFam" id="2.10.250.10:FF:000002">
    <property type="entry name" value="Calreticulin"/>
    <property type="match status" value="1"/>
</dbReference>
<evidence type="ECO:0000313" key="14">
    <source>
        <dbReference type="EMBL" id="KAG9321753.1"/>
    </source>
</evidence>
<feature type="compositionally biased region" description="Acidic residues" evidence="13">
    <location>
        <begin position="251"/>
        <end position="262"/>
    </location>
</feature>
<dbReference type="Pfam" id="PF00262">
    <property type="entry name" value="Calreticulin"/>
    <property type="match status" value="1"/>
</dbReference>
<keyword evidence="4 12" id="KW-0732">Signal</keyword>
<dbReference type="SUPFAM" id="SSF49899">
    <property type="entry name" value="Concanavalin A-like lectins/glucanases"/>
    <property type="match status" value="1"/>
</dbReference>
<keyword evidence="7 12" id="KW-0256">Endoplasmic reticulum</keyword>
<name>A0A9P7ZZX4_MORAP</name>
<evidence type="ECO:0000256" key="1">
    <source>
        <dbReference type="ARBA" id="ARBA00004319"/>
    </source>
</evidence>
<dbReference type="GO" id="GO:0030246">
    <property type="term" value="F:carbohydrate binding"/>
    <property type="evidence" value="ECO:0007669"/>
    <property type="project" value="UniProtKB-KW"/>
</dbReference>
<feature type="compositionally biased region" description="Basic and acidic residues" evidence="13">
    <location>
        <begin position="506"/>
        <end position="533"/>
    </location>
</feature>
<evidence type="ECO:0000256" key="9">
    <source>
        <dbReference type="ARBA" id="ARBA00022837"/>
    </source>
</evidence>
<evidence type="ECO:0000313" key="15">
    <source>
        <dbReference type="Proteomes" id="UP000717515"/>
    </source>
</evidence>
<dbReference type="GO" id="GO:0005788">
    <property type="term" value="C:endoplasmic reticulum lumen"/>
    <property type="evidence" value="ECO:0007669"/>
    <property type="project" value="UniProtKB-SubCell"/>
</dbReference>
<feature type="compositionally biased region" description="Basic and acidic residues" evidence="13">
    <location>
        <begin position="430"/>
        <end position="454"/>
    </location>
</feature>
<dbReference type="InterPro" id="IPR001580">
    <property type="entry name" value="Calret/calnex"/>
</dbReference>
<evidence type="ECO:0000256" key="5">
    <source>
        <dbReference type="ARBA" id="ARBA00022734"/>
    </source>
</evidence>
<dbReference type="PROSITE" id="PS00804">
    <property type="entry name" value="CALRETICULIN_2"/>
    <property type="match status" value="1"/>
</dbReference>
<accession>A0A9P7ZZX4</accession>
<keyword evidence="10 12" id="KW-0143">Chaperone</keyword>
<dbReference type="PANTHER" id="PTHR11073:SF2">
    <property type="entry name" value="CALRETICULIN"/>
    <property type="match status" value="1"/>
</dbReference>
<evidence type="ECO:0008006" key="16">
    <source>
        <dbReference type="Google" id="ProtNLM"/>
    </source>
</evidence>
<dbReference type="Proteomes" id="UP000717515">
    <property type="component" value="Unassembled WGS sequence"/>
</dbReference>
<dbReference type="AlphaFoldDB" id="A0A9P7ZZX4"/>
<evidence type="ECO:0000256" key="3">
    <source>
        <dbReference type="ARBA" id="ARBA00022723"/>
    </source>
</evidence>
<sequence length="533" mass="60264">MKATLLLASLAIAAVASAAGQTFFEETFSDSTWEDRWTVSSAKEDLGKFALSSGTFHPDKEYAQGLQTTEDHRFYSISSPFSTVADNSKDDLIVQYTVKQEVNQECGGSYLKLLPEGFDAKNFNGDSEYAIMFGPDVCGAQNRIHTIFNYKGKNYLTKKEFPVPRDSKTHIYRLTVHPDQKYSLLVDGEVMIDHVALEEHWDVYAPRTISDPNDKKPADWVDNKEIEDPTHVKPENYDSIPRYIPDPEASQPEDWDTESDGDWEAPEIPNPDFEEWAPKFIPNPEYKGEWKAAEIPNPEFKEDPELAHYKIGGVGLDLWQVKSGSIFDDIVVTSDAELADKYLSQWKQNFDKEKALVAALDEKLKEKEENERKEREAAQALADEAKEKAKKDEDSKDEKDELDDDEEEVIAEEATPEFIKIAEPEVVEEPEVKAAEPEAVKAAEPEAVKAAEPEAVKVTEPEVVKAAEPEVVKKDIQEETKETKEEVKEETKKAAEPAIVAEEVEADVKETKEEIKKETKKDSEEDKTQHDEL</sequence>
<dbReference type="InterPro" id="IPR009033">
    <property type="entry name" value="Calreticulin/calnexin_P_dom_sf"/>
</dbReference>
<dbReference type="GO" id="GO:0005789">
    <property type="term" value="C:endoplasmic reticulum membrane"/>
    <property type="evidence" value="ECO:0007669"/>
    <property type="project" value="TreeGrafter"/>
</dbReference>
<dbReference type="EMBL" id="JAIFTL010000185">
    <property type="protein sequence ID" value="KAG9321753.1"/>
    <property type="molecule type" value="Genomic_DNA"/>
</dbReference>
<evidence type="ECO:0000256" key="4">
    <source>
        <dbReference type="ARBA" id="ARBA00022729"/>
    </source>
</evidence>
<keyword evidence="9" id="KW-0106">Calcium</keyword>
<evidence type="ECO:0000256" key="13">
    <source>
        <dbReference type="SAM" id="MobiDB-lite"/>
    </source>
</evidence>
<evidence type="ECO:0000256" key="12">
    <source>
        <dbReference type="RuleBase" id="RU362126"/>
    </source>
</evidence>
<feature type="region of interest" description="Disordered" evidence="13">
    <location>
        <begin position="364"/>
        <end position="454"/>
    </location>
</feature>
<dbReference type="SUPFAM" id="SSF63887">
    <property type="entry name" value="P-domain of calnexin/calreticulin"/>
    <property type="match status" value="1"/>
</dbReference>
<feature type="region of interest" description="Disordered" evidence="13">
    <location>
        <begin position="212"/>
        <end position="262"/>
    </location>
</feature>
<evidence type="ECO:0000256" key="11">
    <source>
        <dbReference type="PIRSR" id="PIRSR601580-3"/>
    </source>
</evidence>
<evidence type="ECO:0000256" key="6">
    <source>
        <dbReference type="ARBA" id="ARBA00022737"/>
    </source>
</evidence>
<dbReference type="GO" id="GO:0005509">
    <property type="term" value="F:calcium ion binding"/>
    <property type="evidence" value="ECO:0007669"/>
    <property type="project" value="InterPro"/>
</dbReference>
<comment type="subcellular location">
    <subcellularLocation>
        <location evidence="1">Endoplasmic reticulum lumen</location>
    </subcellularLocation>
</comment>
<dbReference type="GO" id="GO:0006457">
    <property type="term" value="P:protein folding"/>
    <property type="evidence" value="ECO:0007669"/>
    <property type="project" value="InterPro"/>
</dbReference>
<dbReference type="Gene3D" id="2.10.250.10">
    <property type="entry name" value="Calreticulin/calnexin, P domain"/>
    <property type="match status" value="1"/>
</dbReference>
<feature type="compositionally biased region" description="Basic and acidic residues" evidence="13">
    <location>
        <begin position="475"/>
        <end position="495"/>
    </location>
</feature>
<feature type="compositionally biased region" description="Basic and acidic residues" evidence="13">
    <location>
        <begin position="364"/>
        <end position="399"/>
    </location>
</feature>
<reference evidence="14" key="1">
    <citation type="submission" date="2021-07" db="EMBL/GenBank/DDBJ databases">
        <title>Draft genome of Mortierella alpina, strain LL118, isolated from an aspen leaf litter sample.</title>
        <authorList>
            <person name="Yang S."/>
            <person name="Vinatzer B.A."/>
        </authorList>
    </citation>
    <scope>NUCLEOTIDE SEQUENCE</scope>
    <source>
        <strain evidence="14">LL118</strain>
    </source>
</reference>
<dbReference type="PANTHER" id="PTHR11073">
    <property type="entry name" value="CALRETICULIN AND CALNEXIN"/>
    <property type="match status" value="1"/>
</dbReference>
<keyword evidence="5" id="KW-0430">Lectin</keyword>
<gene>
    <name evidence="14" type="ORF">KVV02_006753</name>
</gene>
<evidence type="ECO:0000256" key="2">
    <source>
        <dbReference type="ARBA" id="ARBA00010983"/>
    </source>
</evidence>
<evidence type="ECO:0000256" key="7">
    <source>
        <dbReference type="ARBA" id="ARBA00022824"/>
    </source>
</evidence>
<feature type="chain" id="PRO_5040533016" description="Calreticulin" evidence="12">
    <location>
        <begin position="21"/>
        <end position="533"/>
    </location>
</feature>
<dbReference type="InterPro" id="IPR013320">
    <property type="entry name" value="ConA-like_dom_sf"/>
</dbReference>
<feature type="signal peptide" evidence="12">
    <location>
        <begin position="1"/>
        <end position="20"/>
    </location>
</feature>
<keyword evidence="3" id="KW-0479">Metal-binding</keyword>